<evidence type="ECO:0000313" key="2">
    <source>
        <dbReference type="EMBL" id="CAG1830801.1"/>
    </source>
</evidence>
<gene>
    <name evidence="2" type="ORF">GSMUA_340550.1</name>
</gene>
<accession>A0A8D6ZIV8</accession>
<proteinExistence type="predicted"/>
<feature type="non-terminal residue" evidence="2">
    <location>
        <position position="1"/>
    </location>
</feature>
<dbReference type="EMBL" id="HG996472">
    <property type="protein sequence ID" value="CAG1830801.1"/>
    <property type="molecule type" value="Genomic_DNA"/>
</dbReference>
<dbReference type="SUPFAM" id="SSF53098">
    <property type="entry name" value="Ribonuclease H-like"/>
    <property type="match status" value="1"/>
</dbReference>
<feature type="non-terminal residue" evidence="2">
    <location>
        <position position="435"/>
    </location>
</feature>
<protein>
    <submittedName>
        <fullName evidence="2">(wild Malaysian banana) hypothetical protein</fullName>
    </submittedName>
</protein>
<dbReference type="Pfam" id="PF04937">
    <property type="entry name" value="DUF659"/>
    <property type="match status" value="1"/>
</dbReference>
<feature type="domain" description="DUF659" evidence="1">
    <location>
        <begin position="259"/>
        <end position="407"/>
    </location>
</feature>
<reference evidence="2" key="1">
    <citation type="submission" date="2021-03" db="EMBL/GenBank/DDBJ databases">
        <authorList>
            <consortium name="Genoscope - CEA"/>
            <person name="William W."/>
        </authorList>
    </citation>
    <scope>NUCLEOTIDE SEQUENCE</scope>
    <source>
        <strain evidence="2">Doubled-haploid Pahang</strain>
    </source>
</reference>
<dbReference type="InterPro" id="IPR007021">
    <property type="entry name" value="DUF659"/>
</dbReference>
<dbReference type="AlphaFoldDB" id="A0A8D6ZIV8"/>
<dbReference type="PANTHER" id="PTHR32166">
    <property type="entry name" value="OSJNBA0013A04.12 PROTEIN"/>
    <property type="match status" value="1"/>
</dbReference>
<sequence length="435" mass="49501">RLVLFARSERLASTLPVGRIRDSIRVPLLGSRIPWSLCGIMTSVESNSEDSSAKNSRKDPGWKYNYLKDPKDPNVVTCIFCEKTTGGGIFHAKQHQVGNLKNVSACKMCPPDVKEELLAYMNDKKIQRNESYEISPEDDIQYLTDDDEGVDHSENVNASGKRISHKKGKEVMISKKTKKGPMDLYMFQESKKVIRGQKGAKLIQTGINDDCDEEIRARTIQHIARFFYQAGIPINACHLDSFKEMIEAIGRYGPKLRPPSYHELRCPLLKKELEYTNDLLKGHKNTWVKHGCSIMSDAWTDMRQKSIINFMVNCSLGTMFVKSIYASSFIRSGEKTFELLDKFVEEIGEQNVIQVITDNGSNYVLAGELLQAKREHLYWTPCAAHCIDLMLEDIGKISYIKMTLERAIFLVGFLYSHTGTLNMMRGFTSKKELVR</sequence>
<evidence type="ECO:0000259" key="1">
    <source>
        <dbReference type="Pfam" id="PF04937"/>
    </source>
</evidence>
<dbReference type="PANTHER" id="PTHR32166:SF74">
    <property type="entry name" value="OS05G0256350 PROTEIN"/>
    <property type="match status" value="1"/>
</dbReference>
<dbReference type="InterPro" id="IPR012337">
    <property type="entry name" value="RNaseH-like_sf"/>
</dbReference>
<organism evidence="2">
    <name type="scientific">Musa acuminata subsp. malaccensis</name>
    <name type="common">Wild banana</name>
    <name type="synonym">Musa malaccensis</name>
    <dbReference type="NCBI Taxonomy" id="214687"/>
    <lineage>
        <taxon>Eukaryota</taxon>
        <taxon>Viridiplantae</taxon>
        <taxon>Streptophyta</taxon>
        <taxon>Embryophyta</taxon>
        <taxon>Tracheophyta</taxon>
        <taxon>Spermatophyta</taxon>
        <taxon>Magnoliopsida</taxon>
        <taxon>Liliopsida</taxon>
        <taxon>Zingiberales</taxon>
        <taxon>Musaceae</taxon>
        <taxon>Musa</taxon>
    </lineage>
</organism>
<name>A0A8D6ZIV8_MUSAM</name>